<dbReference type="InterPro" id="IPR016156">
    <property type="entry name" value="FAD/NAD-linked_Rdtase_dimer_sf"/>
</dbReference>
<dbReference type="InterPro" id="IPR036188">
    <property type="entry name" value="FAD/NAD-bd_sf"/>
</dbReference>
<evidence type="ECO:0000256" key="9">
    <source>
        <dbReference type="ARBA" id="ARBA00049142"/>
    </source>
</evidence>
<dbReference type="Gene3D" id="3.50.50.60">
    <property type="entry name" value="FAD/NAD(P)-binding domain"/>
    <property type="match status" value="2"/>
</dbReference>
<keyword evidence="8 13" id="KW-0676">Redox-active center</keyword>
<dbReference type="EMBL" id="CP012154">
    <property type="protein sequence ID" value="AKS42500.1"/>
    <property type="molecule type" value="Genomic_DNA"/>
</dbReference>
<dbReference type="GO" id="GO:0006749">
    <property type="term" value="P:glutathione metabolic process"/>
    <property type="evidence" value="ECO:0007669"/>
    <property type="project" value="InterPro"/>
</dbReference>
<dbReference type="Pfam" id="PF07992">
    <property type="entry name" value="Pyr_redox_2"/>
    <property type="match status" value="1"/>
</dbReference>
<evidence type="ECO:0000256" key="8">
    <source>
        <dbReference type="ARBA" id="ARBA00023284"/>
    </source>
</evidence>
<evidence type="ECO:0000256" key="12">
    <source>
        <dbReference type="PIRSR" id="PIRSR000350-4"/>
    </source>
</evidence>
<feature type="binding site" evidence="11">
    <location>
        <position position="261"/>
    </location>
    <ligand>
        <name>NAD(+)</name>
        <dbReference type="ChEBI" id="CHEBI:57540"/>
    </ligand>
</feature>
<organism evidence="15 16">
    <name type="scientific">Wenzhouxiangella marina</name>
    <dbReference type="NCBI Taxonomy" id="1579979"/>
    <lineage>
        <taxon>Bacteria</taxon>
        <taxon>Pseudomonadati</taxon>
        <taxon>Pseudomonadota</taxon>
        <taxon>Gammaproteobacteria</taxon>
        <taxon>Chromatiales</taxon>
        <taxon>Wenzhouxiangellaceae</taxon>
        <taxon>Wenzhouxiangella</taxon>
    </lineage>
</organism>
<dbReference type="GO" id="GO:0045454">
    <property type="term" value="P:cell redox homeostasis"/>
    <property type="evidence" value="ECO:0007669"/>
    <property type="project" value="InterPro"/>
</dbReference>
<dbReference type="PRINTS" id="PR00368">
    <property type="entry name" value="FADPNR"/>
</dbReference>
<dbReference type="RefSeq" id="WP_049726056.1">
    <property type="nucleotide sequence ID" value="NZ_CP012154.1"/>
</dbReference>
<dbReference type="Proteomes" id="UP000066624">
    <property type="component" value="Chromosome"/>
</dbReference>
<dbReference type="PANTHER" id="PTHR42737:SF2">
    <property type="entry name" value="GLUTATHIONE REDUCTASE"/>
    <property type="match status" value="1"/>
</dbReference>
<accession>A0A0K0XXU7</accession>
<evidence type="ECO:0000256" key="4">
    <source>
        <dbReference type="ARBA" id="ARBA00022827"/>
    </source>
</evidence>
<keyword evidence="7" id="KW-1015">Disulfide bond</keyword>
<dbReference type="GO" id="GO:0005829">
    <property type="term" value="C:cytosol"/>
    <property type="evidence" value="ECO:0007669"/>
    <property type="project" value="TreeGrafter"/>
</dbReference>
<dbReference type="SUPFAM" id="SSF55424">
    <property type="entry name" value="FAD/NAD-linked reductases, dimerisation (C-terminal) domain"/>
    <property type="match status" value="1"/>
</dbReference>
<dbReference type="PROSITE" id="PS00076">
    <property type="entry name" value="PYRIDINE_REDOX_1"/>
    <property type="match status" value="1"/>
</dbReference>
<dbReference type="InterPro" id="IPR001100">
    <property type="entry name" value="Pyr_nuc-diS_OxRdtase"/>
</dbReference>
<comment type="function">
    <text evidence="14">Catalyzes the reduction of glutathione disulfide (GSSG) to reduced glutathione (GSH).</text>
</comment>
<comment type="catalytic activity">
    <reaction evidence="9 14">
        <text>2 glutathione + NADP(+) = glutathione disulfide + NADPH + H(+)</text>
        <dbReference type="Rhea" id="RHEA:11740"/>
        <dbReference type="ChEBI" id="CHEBI:15378"/>
        <dbReference type="ChEBI" id="CHEBI:57783"/>
        <dbReference type="ChEBI" id="CHEBI:57925"/>
        <dbReference type="ChEBI" id="CHEBI:58297"/>
        <dbReference type="ChEBI" id="CHEBI:58349"/>
        <dbReference type="EC" id="1.8.1.7"/>
    </reaction>
</comment>
<keyword evidence="6 13" id="KW-0560">Oxidoreductase</keyword>
<comment type="similarity">
    <text evidence="1 13">Belongs to the class-I pyridine nucleotide-disulfide oxidoreductase family.</text>
</comment>
<dbReference type="NCBIfam" id="TIGR01424">
    <property type="entry name" value="gluta_reduc_2"/>
    <property type="match status" value="1"/>
</dbReference>
<dbReference type="EC" id="1.8.1.7" evidence="14"/>
<evidence type="ECO:0000256" key="10">
    <source>
        <dbReference type="PIRSR" id="PIRSR000350-2"/>
    </source>
</evidence>
<evidence type="ECO:0000256" key="13">
    <source>
        <dbReference type="RuleBase" id="RU003691"/>
    </source>
</evidence>
<dbReference type="KEGG" id="wma:WM2015_2136"/>
<dbReference type="InterPro" id="IPR023753">
    <property type="entry name" value="FAD/NAD-binding_dom"/>
</dbReference>
<dbReference type="SUPFAM" id="SSF51905">
    <property type="entry name" value="FAD/NAD(P)-binding domain"/>
    <property type="match status" value="1"/>
</dbReference>
<feature type="active site" description="Proton acceptor" evidence="10">
    <location>
        <position position="435"/>
    </location>
</feature>
<dbReference type="GO" id="GO:0050661">
    <property type="term" value="F:NADP binding"/>
    <property type="evidence" value="ECO:0007669"/>
    <property type="project" value="InterPro"/>
</dbReference>
<dbReference type="OrthoDB" id="9800167at2"/>
<dbReference type="STRING" id="1579979.WM2015_2136"/>
<keyword evidence="11" id="KW-0547">Nucleotide-binding</keyword>
<evidence type="ECO:0000313" key="15">
    <source>
        <dbReference type="EMBL" id="AKS42500.1"/>
    </source>
</evidence>
<comment type="subunit">
    <text evidence="2">Homodimer.</text>
</comment>
<evidence type="ECO:0000313" key="16">
    <source>
        <dbReference type="Proteomes" id="UP000066624"/>
    </source>
</evidence>
<feature type="binding site" evidence="11">
    <location>
        <begin position="174"/>
        <end position="181"/>
    </location>
    <ligand>
        <name>NAD(+)</name>
        <dbReference type="ChEBI" id="CHEBI:57540"/>
    </ligand>
</feature>
<evidence type="ECO:0000256" key="2">
    <source>
        <dbReference type="ARBA" id="ARBA00011738"/>
    </source>
</evidence>
<keyword evidence="11" id="KW-0520">NAD</keyword>
<dbReference type="Gene3D" id="3.30.390.30">
    <property type="match status" value="1"/>
</dbReference>
<feature type="binding site" evidence="11">
    <location>
        <position position="52"/>
    </location>
    <ligand>
        <name>FAD</name>
        <dbReference type="ChEBI" id="CHEBI:57692"/>
    </ligand>
</feature>
<dbReference type="InterPro" id="IPR046952">
    <property type="entry name" value="GSHR/TRXR-like"/>
</dbReference>
<dbReference type="GO" id="GO:0004362">
    <property type="term" value="F:glutathione-disulfide reductase (NADPH) activity"/>
    <property type="evidence" value="ECO:0007669"/>
    <property type="project" value="UniProtKB-EC"/>
</dbReference>
<dbReference type="PRINTS" id="PR00411">
    <property type="entry name" value="PNDRDTASEI"/>
</dbReference>
<sequence length="453" mass="48923">MSQYDYDLFVIGAGSGGVRASRIAAGHGARVAICEESRVGGTCVIRGCVPKKLLVYASQFAESFADASGYGWAVGESRFSWPDLIAAKDREIDRLNGIYLRLLDSAGVELHMGRGRIVDAHTVAVGDRKFTAERILIAVGGRPFVPDIPGAELGITSDEAFHLEQLPERILVVGAGYIAVEFAGIFNGLGAQVTLAYRRDLVLRGFDRDIRQAVSDGMEGRGIDIHYHSEPAAIEQHGEALRVRFSDNDEREFDCVMFATGREPYVADLGLESAGVRLGPGNRIEVDEFSRTNVDSIFAVGDVTDRIALTPVALMEGHAFADTEFGGMRRPVDHANVPAAVFSQPPVGCVGLSEEEARAAGHRLRIFRSSFKPMKYTLAGREEQGVMKLVVDADSDRVLGVHVAGVDAPEITQGFAVAVRAGLTKADFDRTIGIHPTSAEELVTLRQPIAEDQ</sequence>
<dbReference type="PIRSF" id="PIRSF000350">
    <property type="entry name" value="Mercury_reductase_MerA"/>
    <property type="match status" value="1"/>
</dbReference>
<dbReference type="PATRIC" id="fig|1579979.3.peg.2182"/>
<evidence type="ECO:0000256" key="3">
    <source>
        <dbReference type="ARBA" id="ARBA00022630"/>
    </source>
</evidence>
<evidence type="ECO:0000256" key="1">
    <source>
        <dbReference type="ARBA" id="ARBA00007532"/>
    </source>
</evidence>
<comment type="cofactor">
    <cofactor evidence="11">
        <name>FAD</name>
        <dbReference type="ChEBI" id="CHEBI:57692"/>
    </cofactor>
    <text evidence="11">Binds 1 FAD per subunit.</text>
</comment>
<dbReference type="GO" id="GO:0050660">
    <property type="term" value="F:flavin adenine dinucleotide binding"/>
    <property type="evidence" value="ECO:0007669"/>
    <property type="project" value="InterPro"/>
</dbReference>
<keyword evidence="3 13" id="KW-0285">Flavoprotein</keyword>
<feature type="disulfide bond" description="Redox-active" evidence="12">
    <location>
        <begin position="43"/>
        <end position="48"/>
    </location>
</feature>
<name>A0A0K0XXU7_9GAMM</name>
<dbReference type="AlphaFoldDB" id="A0A0K0XXU7"/>
<dbReference type="FunFam" id="3.50.50.60:FF:000051">
    <property type="entry name" value="Glutathione reductase"/>
    <property type="match status" value="1"/>
</dbReference>
<keyword evidence="4 11" id="KW-0274">FAD</keyword>
<evidence type="ECO:0000256" key="6">
    <source>
        <dbReference type="ARBA" id="ARBA00023002"/>
    </source>
</evidence>
<evidence type="ECO:0000256" key="7">
    <source>
        <dbReference type="ARBA" id="ARBA00023157"/>
    </source>
</evidence>
<dbReference type="NCBIfam" id="NF004776">
    <property type="entry name" value="PRK06116.1"/>
    <property type="match status" value="1"/>
</dbReference>
<dbReference type="GO" id="GO:0034599">
    <property type="term" value="P:cellular response to oxidative stress"/>
    <property type="evidence" value="ECO:0007669"/>
    <property type="project" value="TreeGrafter"/>
</dbReference>
<gene>
    <name evidence="15" type="ORF">WM2015_2136</name>
</gene>
<dbReference type="InterPro" id="IPR012999">
    <property type="entry name" value="Pyr_OxRdtase_I_AS"/>
</dbReference>
<keyword evidence="5 14" id="KW-0521">NADP</keyword>
<evidence type="ECO:0000256" key="11">
    <source>
        <dbReference type="PIRSR" id="PIRSR000350-3"/>
    </source>
</evidence>
<dbReference type="InterPro" id="IPR006324">
    <property type="entry name" value="GSHR"/>
</dbReference>
<keyword evidence="16" id="KW-1185">Reference proteome</keyword>
<reference evidence="15 16" key="1">
    <citation type="submission" date="2015-07" db="EMBL/GenBank/DDBJ databases">
        <authorList>
            <person name="Noorani M."/>
        </authorList>
    </citation>
    <scope>NUCLEOTIDE SEQUENCE [LARGE SCALE GENOMIC DNA]</scope>
    <source>
        <strain evidence="15 16">KCTC 42284</strain>
    </source>
</reference>
<feature type="binding site" evidence="11">
    <location>
        <position position="115"/>
    </location>
    <ligand>
        <name>FAD</name>
        <dbReference type="ChEBI" id="CHEBI:57692"/>
    </ligand>
</feature>
<feature type="binding site" evidence="11">
    <location>
        <position position="302"/>
    </location>
    <ligand>
        <name>FAD</name>
        <dbReference type="ChEBI" id="CHEBI:57692"/>
    </ligand>
</feature>
<dbReference type="PANTHER" id="PTHR42737">
    <property type="entry name" value="GLUTATHIONE REDUCTASE"/>
    <property type="match status" value="1"/>
</dbReference>
<dbReference type="InterPro" id="IPR004099">
    <property type="entry name" value="Pyr_nucl-diS_OxRdtase_dimer"/>
</dbReference>
<protein>
    <recommendedName>
        <fullName evidence="14">Glutathione reductase</fullName>
        <shortName evidence="14">GRase</shortName>
        <ecNumber evidence="14">1.8.1.7</ecNumber>
    </recommendedName>
</protein>
<dbReference type="Pfam" id="PF02852">
    <property type="entry name" value="Pyr_redox_dim"/>
    <property type="match status" value="1"/>
</dbReference>
<evidence type="ECO:0000256" key="14">
    <source>
        <dbReference type="RuleBase" id="RU365040"/>
    </source>
</evidence>
<evidence type="ECO:0000256" key="5">
    <source>
        <dbReference type="ARBA" id="ARBA00022857"/>
    </source>
</evidence>
<proteinExistence type="inferred from homology"/>